<sequence length="124" mass="14703">MIENVKSKKSVFSHLPPITWSDFVRKLRNGLMNHDDVTCHNKLEHLRLRSCESQNPIYECIFLHLTNSICRHCVPFWKIHFNLFRELDSLSERYESGTSLSERIDHIKKELATFLSELCQRIDS</sequence>
<comment type="caution">
    <text evidence="1">The sequence shown here is derived from an EMBL/GenBank/DDBJ whole genome shotgun (WGS) entry which is preliminary data.</text>
</comment>
<organism evidence="1 2">
    <name type="scientific">Thelohanellus kitauei</name>
    <name type="common">Myxosporean</name>
    <dbReference type="NCBI Taxonomy" id="669202"/>
    <lineage>
        <taxon>Eukaryota</taxon>
        <taxon>Metazoa</taxon>
        <taxon>Cnidaria</taxon>
        <taxon>Myxozoa</taxon>
        <taxon>Myxosporea</taxon>
        <taxon>Bivalvulida</taxon>
        <taxon>Platysporina</taxon>
        <taxon>Myxobolidae</taxon>
        <taxon>Thelohanellus</taxon>
    </lineage>
</organism>
<gene>
    <name evidence="1" type="ORF">RF11_15092</name>
</gene>
<reference evidence="1 2" key="1">
    <citation type="journal article" date="2014" name="Genome Biol. Evol.">
        <title>The genome of the myxosporean Thelohanellus kitauei shows adaptations to nutrient acquisition within its fish host.</title>
        <authorList>
            <person name="Yang Y."/>
            <person name="Xiong J."/>
            <person name="Zhou Z."/>
            <person name="Huo F."/>
            <person name="Miao W."/>
            <person name="Ran C."/>
            <person name="Liu Y."/>
            <person name="Zhang J."/>
            <person name="Feng J."/>
            <person name="Wang M."/>
            <person name="Wang M."/>
            <person name="Wang L."/>
            <person name="Yao B."/>
        </authorList>
    </citation>
    <scope>NUCLEOTIDE SEQUENCE [LARGE SCALE GENOMIC DNA]</scope>
    <source>
        <strain evidence="1">Wuqing</strain>
    </source>
</reference>
<protein>
    <submittedName>
        <fullName evidence="1">Uncharacterized protein</fullName>
    </submittedName>
</protein>
<accession>A0A0C2MMN3</accession>
<evidence type="ECO:0000313" key="2">
    <source>
        <dbReference type="Proteomes" id="UP000031668"/>
    </source>
</evidence>
<name>A0A0C2MMN3_THEKT</name>
<dbReference type="Proteomes" id="UP000031668">
    <property type="component" value="Unassembled WGS sequence"/>
</dbReference>
<dbReference type="AlphaFoldDB" id="A0A0C2MMN3"/>
<keyword evidence="2" id="KW-1185">Reference proteome</keyword>
<dbReference type="EMBL" id="JWZT01004852">
    <property type="protein sequence ID" value="KII62906.1"/>
    <property type="molecule type" value="Genomic_DNA"/>
</dbReference>
<proteinExistence type="predicted"/>
<evidence type="ECO:0000313" key="1">
    <source>
        <dbReference type="EMBL" id="KII62906.1"/>
    </source>
</evidence>